<gene>
    <name evidence="3" type="ORF">TrCOL_g1258</name>
</gene>
<dbReference type="Gene3D" id="3.40.640.10">
    <property type="entry name" value="Type I PLP-dependent aspartate aminotransferase-like (Major domain)"/>
    <property type="match status" value="1"/>
</dbReference>
<dbReference type="InterPro" id="IPR015424">
    <property type="entry name" value="PyrdxlP-dep_Trfase"/>
</dbReference>
<keyword evidence="4" id="KW-1185">Reference proteome</keyword>
<dbReference type="InterPro" id="IPR015422">
    <property type="entry name" value="PyrdxlP-dep_Trfase_small"/>
</dbReference>
<evidence type="ECO:0000313" key="4">
    <source>
        <dbReference type="Proteomes" id="UP001165065"/>
    </source>
</evidence>
<reference evidence="4" key="1">
    <citation type="journal article" date="2023" name="Commun. Biol.">
        <title>Genome analysis of Parmales, the sister group of diatoms, reveals the evolutionary specialization of diatoms from phago-mixotrophs to photoautotrophs.</title>
        <authorList>
            <person name="Ban H."/>
            <person name="Sato S."/>
            <person name="Yoshikawa S."/>
            <person name="Yamada K."/>
            <person name="Nakamura Y."/>
            <person name="Ichinomiya M."/>
            <person name="Sato N."/>
            <person name="Blanc-Mathieu R."/>
            <person name="Endo H."/>
            <person name="Kuwata A."/>
            <person name="Ogata H."/>
        </authorList>
    </citation>
    <scope>NUCLEOTIDE SEQUENCE [LARGE SCALE GENOMIC DNA]</scope>
</reference>
<dbReference type="InterPro" id="IPR015421">
    <property type="entry name" value="PyrdxlP-dep_Trfase_major"/>
</dbReference>
<sequence>MTFYNHLPNHTILDSKFALALLIPSVIKRGGLCGVIETQLCLTSTSVTTFITSIYSTSHQPTAQSSSTRPNMWVIKDAETNGAGGVWILSKSNHRKYLDPNTSPLKTYGKGDGAKYVIQRYSHPLMLHSGRKAHVRLYGLLRTSATGEALPWISRAAFLHVSNKDWGGYEGGDEDDGEVHISNCCANSGNKDMFKGEICVNLERASMGEEGDGEVNRIFKGTWGMVKQAVRGCLMAFSEFTSLSEPPEGYSQASYLGIDVIICSSPTSTSIDILEINAPPSLDTATGIPAAEATHEGNVGGILKQFVKGLGRGGEEDTWVRLTNDRGEEDIGETTTNTKTSPPHPPNTTNTKTYNAVRSSSLNRMKYNLRTRTILRRNSYLGSQLTPGIVASRARRSFRYFVGMEEKTAFFENAGGAQVPERVVERVRDSLGNRWRERVGKKGMRESKLAMKCILGLQSGYSIYYGQNSTSLFNLIATKCSSVLGPGDEIVVSCCNHTANIKPWLEVAESTGAKVKMWNVISDTPIMQSGYVHTPGNLDTIRSSAPVGGRTKVLVVPHSSNVLGVQYDLRWIMEKAREGNKNVIIVVDGVASAPHRYAGDDCSDGGDGVGGADFYVVSAHKLFGPHLGAVAARRDTVGILGGEEGWEVGTGNFEGCAGVVGMLEYFVDLAGICMEVEEGLVGRILRGEEEGKRWIREAYGCVELAESFVCSRLLDRVRFRWDKVVLVSHYDDDLAFSEKRRMPIVTFAHRDIKADVIVRACEESGVVVRAGFFLSEKCFEVWAENWRRKGGGDDVAEKLEREGAVRVSMAHYNTEEEVGKLVEVLERIKGWW</sequence>
<feature type="region of interest" description="Disordered" evidence="1">
    <location>
        <begin position="325"/>
        <end position="353"/>
    </location>
</feature>
<evidence type="ECO:0000259" key="2">
    <source>
        <dbReference type="Pfam" id="PF00266"/>
    </source>
</evidence>
<dbReference type="Gene3D" id="3.30.470.20">
    <property type="entry name" value="ATP-grasp fold, B domain"/>
    <property type="match status" value="1"/>
</dbReference>
<name>A0A9W7G5P0_9STRA</name>
<dbReference type="PROSITE" id="PS51221">
    <property type="entry name" value="TTL"/>
    <property type="match status" value="1"/>
</dbReference>
<organism evidence="3 4">
    <name type="scientific">Triparma columacea</name>
    <dbReference type="NCBI Taxonomy" id="722753"/>
    <lineage>
        <taxon>Eukaryota</taxon>
        <taxon>Sar</taxon>
        <taxon>Stramenopiles</taxon>
        <taxon>Ochrophyta</taxon>
        <taxon>Bolidophyceae</taxon>
        <taxon>Parmales</taxon>
        <taxon>Triparmaceae</taxon>
        <taxon>Triparma</taxon>
    </lineage>
</organism>
<feature type="compositionally biased region" description="Low complexity" evidence="1">
    <location>
        <begin position="334"/>
        <end position="353"/>
    </location>
</feature>
<feature type="domain" description="Aminotransferase class V" evidence="2">
    <location>
        <begin position="410"/>
        <end position="640"/>
    </location>
</feature>
<dbReference type="AlphaFoldDB" id="A0A9W7G5P0"/>
<evidence type="ECO:0000313" key="3">
    <source>
        <dbReference type="EMBL" id="GMI34486.1"/>
    </source>
</evidence>
<comment type="caution">
    <text evidence="3">The sequence shown here is derived from an EMBL/GenBank/DDBJ whole genome shotgun (WGS) entry which is preliminary data.</text>
</comment>
<protein>
    <recommendedName>
        <fullName evidence="2">Aminotransferase class V domain-containing protein</fullName>
    </recommendedName>
</protein>
<dbReference type="InterPro" id="IPR000192">
    <property type="entry name" value="Aminotrans_V_dom"/>
</dbReference>
<proteinExistence type="predicted"/>
<dbReference type="PANTHER" id="PTHR43586">
    <property type="entry name" value="CYSTEINE DESULFURASE"/>
    <property type="match status" value="1"/>
</dbReference>
<dbReference type="Pfam" id="PF03133">
    <property type="entry name" value="TTL"/>
    <property type="match status" value="1"/>
</dbReference>
<dbReference type="Pfam" id="PF00266">
    <property type="entry name" value="Aminotran_5"/>
    <property type="match status" value="2"/>
</dbReference>
<dbReference type="OrthoDB" id="420046at2759"/>
<dbReference type="EMBL" id="BRYA01000044">
    <property type="protein sequence ID" value="GMI34486.1"/>
    <property type="molecule type" value="Genomic_DNA"/>
</dbReference>
<dbReference type="Proteomes" id="UP001165065">
    <property type="component" value="Unassembled WGS sequence"/>
</dbReference>
<dbReference type="Gene3D" id="3.90.1150.10">
    <property type="entry name" value="Aspartate Aminotransferase, domain 1"/>
    <property type="match status" value="1"/>
</dbReference>
<evidence type="ECO:0000256" key="1">
    <source>
        <dbReference type="SAM" id="MobiDB-lite"/>
    </source>
</evidence>
<dbReference type="PANTHER" id="PTHR43586:SF21">
    <property type="entry name" value="PYRIDOXAL PHOSPHATE (PLP)-DEPENDENT ASPARTATE AMINOTRANSFERASE SUPERFAMILY"/>
    <property type="match status" value="1"/>
</dbReference>
<accession>A0A9W7G5P0</accession>
<dbReference type="InterPro" id="IPR004344">
    <property type="entry name" value="TTL/TTLL_fam"/>
</dbReference>
<dbReference type="SUPFAM" id="SSF53383">
    <property type="entry name" value="PLP-dependent transferases"/>
    <property type="match status" value="1"/>
</dbReference>
<feature type="domain" description="Aminotransferase class V" evidence="2">
    <location>
        <begin position="738"/>
        <end position="821"/>
    </location>
</feature>